<dbReference type="InterPro" id="IPR011704">
    <property type="entry name" value="ATPase_dyneun-rel_AAA"/>
</dbReference>
<reference evidence="3" key="1">
    <citation type="submission" date="2017-04" db="EMBL/GenBank/DDBJ databases">
        <authorList>
            <person name="Song Y."/>
            <person name="Cho B.-K."/>
        </authorList>
    </citation>
    <scope>NUCLEOTIDE SEQUENCE [LARGE SCALE GENOMIC DNA]</scope>
    <source>
        <strain evidence="3">SL1</strain>
    </source>
</reference>
<dbReference type="Proteomes" id="UP000244910">
    <property type="component" value="Chromosome"/>
</dbReference>
<dbReference type="KEGG" id="cdrk:B9W14_05100"/>
<dbReference type="SMART" id="SM00382">
    <property type="entry name" value="AAA"/>
    <property type="match status" value="1"/>
</dbReference>
<organism evidence="2 3">
    <name type="scientific">Clostridium drakei</name>
    <dbReference type="NCBI Taxonomy" id="332101"/>
    <lineage>
        <taxon>Bacteria</taxon>
        <taxon>Bacillati</taxon>
        <taxon>Bacillota</taxon>
        <taxon>Clostridia</taxon>
        <taxon>Eubacteriales</taxon>
        <taxon>Clostridiaceae</taxon>
        <taxon>Clostridium</taxon>
    </lineage>
</organism>
<dbReference type="Gene3D" id="3.40.50.300">
    <property type="entry name" value="P-loop containing nucleotide triphosphate hydrolases"/>
    <property type="match status" value="1"/>
</dbReference>
<dbReference type="EMBL" id="CP020953">
    <property type="protein sequence ID" value="AWI03891.1"/>
    <property type="molecule type" value="Genomic_DNA"/>
</dbReference>
<dbReference type="Pfam" id="PF07728">
    <property type="entry name" value="AAA_5"/>
    <property type="match status" value="1"/>
</dbReference>
<sequence>MNFMDALLTVELVIKSDSVPLIIGESGIGKTALVKSLAQIHNYYSIGIDGNMLKEGEIGGLPTVEEYKVNENGNIETRKKTVYAVHTKLLEIYNVLKKDPNKKILLFIDELNRCEHSVQQELMNIILNREINGYKLHDNVKVIAAMNPSNKYDNFANTDYQVVDMDPAQEDRFVWIEMEADARSWLQWGMEKSDKSGQTNIHEEVLEFIANFPDYLSTPNSKEYIKATPRSWERVSKAYRVYLNNKNKIPSRIFYNAVKGNLGASIAQDFYNYLENNKNPLIKPENIFIDENIGDELKERIESESHSRLYLIAKNALNYLNNKDHEKREIRLLSELLQCYPADLKMSIMQEIKWNYEDSLYKEFLEEPSFVEGYFDIYEMINA</sequence>
<dbReference type="InterPro" id="IPR003593">
    <property type="entry name" value="AAA+_ATPase"/>
</dbReference>
<gene>
    <name evidence="2" type="ORF">B9W14_05100</name>
</gene>
<evidence type="ECO:0000313" key="2">
    <source>
        <dbReference type="EMBL" id="AWI03891.1"/>
    </source>
</evidence>
<dbReference type="GO" id="GO:0016887">
    <property type="term" value="F:ATP hydrolysis activity"/>
    <property type="evidence" value="ECO:0007669"/>
    <property type="project" value="InterPro"/>
</dbReference>
<dbReference type="AlphaFoldDB" id="A0A2U8DN79"/>
<name>A0A2U8DN79_9CLOT</name>
<proteinExistence type="predicted"/>
<evidence type="ECO:0000259" key="1">
    <source>
        <dbReference type="SMART" id="SM00382"/>
    </source>
</evidence>
<dbReference type="SUPFAM" id="SSF52540">
    <property type="entry name" value="P-loop containing nucleoside triphosphate hydrolases"/>
    <property type="match status" value="1"/>
</dbReference>
<dbReference type="OrthoDB" id="40849at2"/>
<keyword evidence="2" id="KW-0067">ATP-binding</keyword>
<accession>A0A2U8DN79</accession>
<keyword evidence="2" id="KW-0547">Nucleotide-binding</keyword>
<evidence type="ECO:0000313" key="3">
    <source>
        <dbReference type="Proteomes" id="UP000244910"/>
    </source>
</evidence>
<protein>
    <submittedName>
        <fullName evidence="2">ATP-binding protein</fullName>
    </submittedName>
</protein>
<feature type="domain" description="AAA+ ATPase" evidence="1">
    <location>
        <begin position="16"/>
        <end position="169"/>
    </location>
</feature>
<keyword evidence="3" id="KW-1185">Reference proteome</keyword>
<dbReference type="GO" id="GO:0005524">
    <property type="term" value="F:ATP binding"/>
    <property type="evidence" value="ECO:0007669"/>
    <property type="project" value="UniProtKB-KW"/>
</dbReference>
<dbReference type="CDD" id="cd00009">
    <property type="entry name" value="AAA"/>
    <property type="match status" value="1"/>
</dbReference>
<dbReference type="InterPro" id="IPR027417">
    <property type="entry name" value="P-loop_NTPase"/>
</dbReference>
<dbReference type="RefSeq" id="WP_032077738.1">
    <property type="nucleotide sequence ID" value="NZ_CP020953.1"/>
</dbReference>